<dbReference type="SMART" id="SM00471">
    <property type="entry name" value="HDc"/>
    <property type="match status" value="1"/>
</dbReference>
<gene>
    <name evidence="3" type="ORF">E2I14_05045</name>
</gene>
<name>A0A4R5W3H7_9BURK</name>
<sequence length="433" mass="48131">MLSLKQSSLPMNSAVTISISIDQLCIGLYVHLDVGWMNHAFARNSFLLKNKQQIASIRQLGIKTIRFEAARSTCPPLPPPTSIAAPEVEIEQLSADELAMIRAKKARVDKLIAERVAIARCEKEYQKAASTVKNISRNLFSQPQAAFREADQLTREMCSSLLAEKDIAIHLMNDKIAGEETYYHSLNVAVLAMVLAKDLRLSEQEISAVGIGSLFHDLGKIDIPDRITTKKTELTKAEQNLLQMHCQYGVNMAEKVGLPKAAVDIIQHHHEYADGSGYPDRLTGDRTPKLAQLVCLINTYDNHCNQPNPANSLTPYEALAHMFAHQRKLFDPVMLTTFIRSMGVYPPGTIVKLSDDTFGMVVSVNPDKPLRPSVLIYDADVPKEEAIILDLGQETEVSVKDSLKASQLSPEIYDYLSPRMRMSYYFGGQGKSS</sequence>
<dbReference type="SUPFAM" id="SSF109604">
    <property type="entry name" value="HD-domain/PDEase-like"/>
    <property type="match status" value="1"/>
</dbReference>
<dbReference type="CDD" id="cd00077">
    <property type="entry name" value="HDc"/>
    <property type="match status" value="1"/>
</dbReference>
<dbReference type="PANTHER" id="PTHR43155:SF2">
    <property type="entry name" value="CYCLIC DI-GMP PHOSPHODIESTERASE PA4108"/>
    <property type="match status" value="1"/>
</dbReference>
<accession>A0A4R5W3H7</accession>
<evidence type="ECO:0000313" key="4">
    <source>
        <dbReference type="Proteomes" id="UP000294829"/>
    </source>
</evidence>
<comment type="caution">
    <text evidence="3">The sequence shown here is derived from an EMBL/GenBank/DDBJ whole genome shotgun (WGS) entry which is preliminary data.</text>
</comment>
<dbReference type="NCBIfam" id="TIGR00277">
    <property type="entry name" value="HDIG"/>
    <property type="match status" value="1"/>
</dbReference>
<dbReference type="PROSITE" id="PS51832">
    <property type="entry name" value="HD_GYP"/>
    <property type="match status" value="1"/>
</dbReference>
<dbReference type="PROSITE" id="PS51831">
    <property type="entry name" value="HD"/>
    <property type="match status" value="1"/>
</dbReference>
<dbReference type="GO" id="GO:0008081">
    <property type="term" value="F:phosphoric diester hydrolase activity"/>
    <property type="evidence" value="ECO:0007669"/>
    <property type="project" value="UniProtKB-ARBA"/>
</dbReference>
<dbReference type="InterPro" id="IPR003607">
    <property type="entry name" value="HD/PDEase_dom"/>
</dbReference>
<proteinExistence type="predicted"/>
<dbReference type="InterPro" id="IPR021812">
    <property type="entry name" value="DUF3391"/>
</dbReference>
<organism evidence="3 4">
    <name type="scientific">Sapientia aquatica</name>
    <dbReference type="NCBI Taxonomy" id="1549640"/>
    <lineage>
        <taxon>Bacteria</taxon>
        <taxon>Pseudomonadati</taxon>
        <taxon>Pseudomonadota</taxon>
        <taxon>Betaproteobacteria</taxon>
        <taxon>Burkholderiales</taxon>
        <taxon>Oxalobacteraceae</taxon>
        <taxon>Sapientia</taxon>
    </lineage>
</organism>
<dbReference type="EMBL" id="SMYL01000002">
    <property type="protein sequence ID" value="TDK67132.1"/>
    <property type="molecule type" value="Genomic_DNA"/>
</dbReference>
<dbReference type="Pfam" id="PF11871">
    <property type="entry name" value="DUF3391"/>
    <property type="match status" value="1"/>
</dbReference>
<evidence type="ECO:0000259" key="2">
    <source>
        <dbReference type="PROSITE" id="PS51832"/>
    </source>
</evidence>
<dbReference type="AlphaFoldDB" id="A0A4R5W3H7"/>
<keyword evidence="4" id="KW-1185">Reference proteome</keyword>
<dbReference type="PANTHER" id="PTHR43155">
    <property type="entry name" value="CYCLIC DI-GMP PHOSPHODIESTERASE PA4108-RELATED"/>
    <property type="match status" value="1"/>
</dbReference>
<dbReference type="Proteomes" id="UP000294829">
    <property type="component" value="Unassembled WGS sequence"/>
</dbReference>
<dbReference type="OrthoDB" id="9764808at2"/>
<dbReference type="Pfam" id="PF13487">
    <property type="entry name" value="HD_5"/>
    <property type="match status" value="1"/>
</dbReference>
<dbReference type="Gene3D" id="1.10.3210.10">
    <property type="entry name" value="Hypothetical protein af1432"/>
    <property type="match status" value="1"/>
</dbReference>
<dbReference type="InterPro" id="IPR037522">
    <property type="entry name" value="HD_GYP_dom"/>
</dbReference>
<evidence type="ECO:0000313" key="3">
    <source>
        <dbReference type="EMBL" id="TDK67132.1"/>
    </source>
</evidence>
<feature type="domain" description="HD-GYP" evidence="2">
    <location>
        <begin position="159"/>
        <end position="354"/>
    </location>
</feature>
<feature type="domain" description="HD" evidence="1">
    <location>
        <begin position="181"/>
        <end position="303"/>
    </location>
</feature>
<protein>
    <submittedName>
        <fullName evidence="3">HD-GYP domain-containing protein</fullName>
    </submittedName>
</protein>
<reference evidence="3 4" key="1">
    <citation type="submission" date="2019-03" db="EMBL/GenBank/DDBJ databases">
        <title>Sapientia aquatica gen. nov., sp. nov., isolated from a crater lake.</title>
        <authorList>
            <person name="Felfoldi T."/>
            <person name="Szabo A."/>
            <person name="Toth E."/>
            <person name="Schumann P."/>
            <person name="Keki Z."/>
            <person name="Marialigeti K."/>
            <person name="Mathe I."/>
        </authorList>
    </citation>
    <scope>NUCLEOTIDE SEQUENCE [LARGE SCALE GENOMIC DNA]</scope>
    <source>
        <strain evidence="3 4">SA-152</strain>
    </source>
</reference>
<dbReference type="InterPro" id="IPR006674">
    <property type="entry name" value="HD_domain"/>
</dbReference>
<dbReference type="InterPro" id="IPR006675">
    <property type="entry name" value="HDIG_dom"/>
</dbReference>
<evidence type="ECO:0000259" key="1">
    <source>
        <dbReference type="PROSITE" id="PS51831"/>
    </source>
</evidence>